<organism evidence="2 3">
    <name type="scientific">Batillaria attramentaria</name>
    <dbReference type="NCBI Taxonomy" id="370345"/>
    <lineage>
        <taxon>Eukaryota</taxon>
        <taxon>Metazoa</taxon>
        <taxon>Spiralia</taxon>
        <taxon>Lophotrochozoa</taxon>
        <taxon>Mollusca</taxon>
        <taxon>Gastropoda</taxon>
        <taxon>Caenogastropoda</taxon>
        <taxon>Sorbeoconcha</taxon>
        <taxon>Cerithioidea</taxon>
        <taxon>Batillariidae</taxon>
        <taxon>Batillaria</taxon>
    </lineage>
</organism>
<dbReference type="AlphaFoldDB" id="A0ABD0M7P7"/>
<reference evidence="2 3" key="1">
    <citation type="journal article" date="2023" name="Sci. Data">
        <title>Genome assembly of the Korean intertidal mud-creeper Batillaria attramentaria.</title>
        <authorList>
            <person name="Patra A.K."/>
            <person name="Ho P.T."/>
            <person name="Jun S."/>
            <person name="Lee S.J."/>
            <person name="Kim Y."/>
            <person name="Won Y.J."/>
        </authorList>
    </citation>
    <scope>NUCLEOTIDE SEQUENCE [LARGE SCALE GENOMIC DNA]</scope>
    <source>
        <strain evidence="2">Wonlab-2016</strain>
    </source>
</reference>
<dbReference type="Proteomes" id="UP001519460">
    <property type="component" value="Unassembled WGS sequence"/>
</dbReference>
<dbReference type="EMBL" id="JACVVK020000004">
    <property type="protein sequence ID" value="KAK7507525.1"/>
    <property type="molecule type" value="Genomic_DNA"/>
</dbReference>
<name>A0ABD0M7P7_9CAEN</name>
<evidence type="ECO:0000313" key="2">
    <source>
        <dbReference type="EMBL" id="KAK7507525.1"/>
    </source>
</evidence>
<gene>
    <name evidence="2" type="ORF">BaRGS_00001460</name>
</gene>
<feature type="region of interest" description="Disordered" evidence="1">
    <location>
        <begin position="75"/>
        <end position="95"/>
    </location>
</feature>
<evidence type="ECO:0000256" key="1">
    <source>
        <dbReference type="SAM" id="MobiDB-lite"/>
    </source>
</evidence>
<evidence type="ECO:0000313" key="3">
    <source>
        <dbReference type="Proteomes" id="UP001519460"/>
    </source>
</evidence>
<keyword evidence="3" id="KW-1185">Reference proteome</keyword>
<feature type="region of interest" description="Disordered" evidence="1">
    <location>
        <begin position="1"/>
        <end position="28"/>
    </location>
</feature>
<comment type="caution">
    <text evidence="2">The sequence shown here is derived from an EMBL/GenBank/DDBJ whole genome shotgun (WGS) entry which is preliminary data.</text>
</comment>
<accession>A0ABD0M7P7</accession>
<proteinExistence type="predicted"/>
<sequence>MEVSASRTPAKHAGTETTIQEKKKSSRGANCSLDIVWQYLKSGQCPKGYSKNDKRALKRRAQSFVVIKDQLYYTGGRSRHSNGDGEEETVENPENYPDYTQVLRKCCLTEDEKQDAVARAHVGEDGNEV</sequence>
<protein>
    <submittedName>
        <fullName evidence="2">Uncharacterized protein</fullName>
    </submittedName>
</protein>